<dbReference type="EMBL" id="LN649229">
    <property type="protein sequence ID" value="CEI66754.1"/>
    <property type="molecule type" value="Genomic_DNA"/>
</dbReference>
<accession>A0A2L2T7B2</accession>
<organism evidence="5 6">
    <name type="scientific">Fusarium venenatum</name>
    <dbReference type="NCBI Taxonomy" id="56646"/>
    <lineage>
        <taxon>Eukaryota</taxon>
        <taxon>Fungi</taxon>
        <taxon>Dikarya</taxon>
        <taxon>Ascomycota</taxon>
        <taxon>Pezizomycotina</taxon>
        <taxon>Sordariomycetes</taxon>
        <taxon>Hypocreomycetidae</taxon>
        <taxon>Hypocreales</taxon>
        <taxon>Nectriaceae</taxon>
        <taxon>Fusarium</taxon>
    </lineage>
</organism>
<dbReference type="Pfam" id="PF24470">
    <property type="entry name" value="Thiored_Isochorism"/>
    <property type="match status" value="1"/>
</dbReference>
<reference evidence="6" key="1">
    <citation type="submission" date="2014-10" db="EMBL/GenBank/DDBJ databases">
        <authorList>
            <person name="King R."/>
        </authorList>
    </citation>
    <scope>NUCLEOTIDE SEQUENCE [LARGE SCALE GENOMIC DNA]</scope>
    <source>
        <strain evidence="6">A3/5</strain>
    </source>
</reference>
<comment type="similarity">
    <text evidence="1">Belongs to the isochorismatase family.</text>
</comment>
<dbReference type="Proteomes" id="UP000245910">
    <property type="component" value="Chromosome I"/>
</dbReference>
<dbReference type="Pfam" id="PF14497">
    <property type="entry name" value="GST_C_3"/>
    <property type="match status" value="1"/>
</dbReference>
<dbReference type="InterPro" id="IPR036282">
    <property type="entry name" value="Glutathione-S-Trfase_C_sf"/>
</dbReference>
<dbReference type="PANTHER" id="PTHR31212:SF5">
    <property type="entry name" value="ISOCHORISMATASE FAMILY PROTEIN FAMILY (AFU_ORTHOLOGUE AFUA_3G14500)"/>
    <property type="match status" value="1"/>
</dbReference>
<evidence type="ECO:0000259" key="3">
    <source>
        <dbReference type="PROSITE" id="PS50405"/>
    </source>
</evidence>
<dbReference type="SUPFAM" id="SSF51197">
    <property type="entry name" value="Clavaminate synthase-like"/>
    <property type="match status" value="1"/>
</dbReference>
<feature type="compositionally biased region" description="Polar residues" evidence="2">
    <location>
        <begin position="395"/>
        <end position="408"/>
    </location>
</feature>
<evidence type="ECO:0000313" key="6">
    <source>
        <dbReference type="Proteomes" id="UP000245910"/>
    </source>
</evidence>
<keyword evidence="6" id="KW-1185">Reference proteome</keyword>
<feature type="compositionally biased region" description="Basic and acidic residues" evidence="2">
    <location>
        <begin position="372"/>
        <end position="394"/>
    </location>
</feature>
<dbReference type="SUPFAM" id="SSF52499">
    <property type="entry name" value="Isochorismatase-like hydrolases"/>
    <property type="match status" value="1"/>
</dbReference>
<dbReference type="CDD" id="cd00431">
    <property type="entry name" value="cysteine_hydrolases"/>
    <property type="match status" value="1"/>
</dbReference>
<feature type="domain" description="GST C-terminal" evidence="3">
    <location>
        <begin position="804"/>
        <end position="922"/>
    </location>
</feature>
<evidence type="ECO:0000259" key="4">
    <source>
        <dbReference type="PROSITE" id="PS51471"/>
    </source>
</evidence>
<dbReference type="STRING" id="56646.A0A2L2T7B2"/>
<evidence type="ECO:0000256" key="2">
    <source>
        <dbReference type="SAM" id="MobiDB-lite"/>
    </source>
</evidence>
<dbReference type="Gene3D" id="1.20.1050.10">
    <property type="match status" value="1"/>
</dbReference>
<feature type="compositionally biased region" description="Polar residues" evidence="2">
    <location>
        <begin position="293"/>
        <end position="323"/>
    </location>
</feature>
<protein>
    <recommendedName>
        <fullName evidence="7">Fe2OG dioxygenase domain-containing protein</fullName>
    </recommendedName>
</protein>
<dbReference type="InterPro" id="IPR032854">
    <property type="entry name" value="ALKBH3"/>
</dbReference>
<dbReference type="AlphaFoldDB" id="A0A2L2T7B2"/>
<dbReference type="Gene3D" id="3.40.50.850">
    <property type="entry name" value="Isochorismatase-like"/>
    <property type="match status" value="1"/>
</dbReference>
<dbReference type="PROSITE" id="PS50405">
    <property type="entry name" value="GST_CTER"/>
    <property type="match status" value="1"/>
</dbReference>
<dbReference type="SUPFAM" id="SSF47616">
    <property type="entry name" value="GST C-terminal domain-like"/>
    <property type="match status" value="1"/>
</dbReference>
<feature type="region of interest" description="Disordered" evidence="2">
    <location>
        <begin position="588"/>
        <end position="609"/>
    </location>
</feature>
<dbReference type="PROSITE" id="PS51471">
    <property type="entry name" value="FE2OG_OXY"/>
    <property type="match status" value="1"/>
</dbReference>
<dbReference type="InterPro" id="IPR000868">
    <property type="entry name" value="Isochorismatase-like_dom"/>
</dbReference>
<dbReference type="InterPro" id="IPR057088">
    <property type="entry name" value="GLRG_09195_Thiored"/>
</dbReference>
<feature type="compositionally biased region" description="Basic and acidic residues" evidence="2">
    <location>
        <begin position="266"/>
        <end position="283"/>
    </location>
</feature>
<evidence type="ECO:0000313" key="5">
    <source>
        <dbReference type="EMBL" id="CEI66754.1"/>
    </source>
</evidence>
<feature type="compositionally biased region" description="Basic and acidic residues" evidence="2">
    <location>
        <begin position="417"/>
        <end position="438"/>
    </location>
</feature>
<dbReference type="KEGG" id="fvn:FVRRES_03266"/>
<feature type="region of interest" description="Disordered" evidence="2">
    <location>
        <begin position="237"/>
        <end position="438"/>
    </location>
</feature>
<dbReference type="PANTHER" id="PTHR31212">
    <property type="entry name" value="ALPHA-KETOGLUTARATE-DEPENDENT DIOXYGENASE ALKB HOMOLOG 3"/>
    <property type="match status" value="1"/>
</dbReference>
<dbReference type="Pfam" id="PF00857">
    <property type="entry name" value="Isochorismatase"/>
    <property type="match status" value="1"/>
</dbReference>
<dbReference type="InterPro" id="IPR010987">
    <property type="entry name" value="Glutathione-S-Trfase_C-like"/>
</dbReference>
<sequence length="922" mass="101672">MFPFDQASLPQITTRKALIGVDFQEDFISKDGALPVHEPDGFVERTVKLSEAFRNVGDVVWVQSQFNETRHAPEEDIVITDKAPRSVQYSSRGRPSPPDKIIEASGPPDKEAFLSHEDAVCVETDTPGCQIASVIQDSMHKTDAKLSKSHYSAFRSTHLLRVLRAKMVMELFICGSLTNVGVYATALDAAGHGMAITIVDDCCGYRTESRKSEAIASLIELTGCEIASYDEVMEVIQPKQKPPKSRRTQPPASSQGSEQPQIVKSGSKETKGREKSTTPDFVKDMTSLRLASDSPSPAHSSLQTPPKASSTDAVEGRGSTTKLPKTEEPHDMNQPITSGEPDVAQTADSSIKSKIVDAIGDKAHQASPLQSAEEKSTIDSDRSKSSAKDKDKHTQSSVSANKTQSESKLIQAIPTPDGKHLDQKAKESETPKDKKIMARRDDDFGKRGLCEGDTDIIENALPDSLVDGIFDKLREEVHWQHMSHQGGQVPRLVAVQGEVGSDGSIPVYRHPSDESPPLLPFSPTVQTIRTETEKHLGHPLNHVLIQYYRDGTDYISEHSDKTLDIVKGSYIANVSLGAERIFTFRTKRKDKDAAQDGTSSPADAKRTIQRAKLPHNSLCRLGLRSNMKWLHAIRQDKRPRKEKSEAELAFEGGRISLTFRHIGTFLNREETLIWGQGAKAKTRDESHPVINGQSSEAIEMLKAFGTENHASEFDWDAYYGKGFDVLHMSNAPRFFACRDPIANMRIALMLAEFGVNHAKGSITTGSEPLSSDKLVVKFADKDKSIVQGDLAVMLYLDARYGISNSGSALQAPAVLATRLTRFQRAMAFLDIWRNLPKVGDSGTRDTKSLKQELEVWDGFAEGDAQPFIAGAEMSLPDFAIWPVLYSMVEEVGLKTFDGLKNLKVYYEKVRERPSTKKVLGRG</sequence>
<name>A0A2L2T7B2_9HYPO</name>
<evidence type="ECO:0000256" key="1">
    <source>
        <dbReference type="ARBA" id="ARBA00006336"/>
    </source>
</evidence>
<dbReference type="OrthoDB" id="445341at2759"/>
<dbReference type="GO" id="GO:0006307">
    <property type="term" value="P:DNA alkylation repair"/>
    <property type="evidence" value="ECO:0007669"/>
    <property type="project" value="InterPro"/>
</dbReference>
<dbReference type="GeneID" id="37254907"/>
<dbReference type="GO" id="GO:0051213">
    <property type="term" value="F:dioxygenase activity"/>
    <property type="evidence" value="ECO:0007669"/>
    <property type="project" value="InterPro"/>
</dbReference>
<dbReference type="InterPro" id="IPR004046">
    <property type="entry name" value="GST_C"/>
</dbReference>
<dbReference type="RefSeq" id="XP_025590471.1">
    <property type="nucleotide sequence ID" value="XM_025731447.1"/>
</dbReference>
<dbReference type="InterPro" id="IPR037151">
    <property type="entry name" value="AlkB-like_sf"/>
</dbReference>
<dbReference type="InterPro" id="IPR036380">
    <property type="entry name" value="Isochorismatase-like_sf"/>
</dbReference>
<feature type="domain" description="Fe2OG dioxygenase" evidence="4">
    <location>
        <begin position="539"/>
        <end position="663"/>
    </location>
</feature>
<evidence type="ECO:0008006" key="7">
    <source>
        <dbReference type="Google" id="ProtNLM"/>
    </source>
</evidence>
<dbReference type="Gene3D" id="2.60.120.590">
    <property type="entry name" value="Alpha-ketoglutarate-dependent dioxygenase AlkB-like"/>
    <property type="match status" value="1"/>
</dbReference>
<dbReference type="Pfam" id="PF13532">
    <property type="entry name" value="2OG-FeII_Oxy_2"/>
    <property type="match status" value="1"/>
</dbReference>
<proteinExistence type="inferred from homology"/>
<feature type="compositionally biased region" description="Polar residues" evidence="2">
    <location>
        <begin position="248"/>
        <end position="264"/>
    </location>
</feature>
<dbReference type="InterPro" id="IPR005123">
    <property type="entry name" value="Oxoglu/Fe-dep_dioxygenase_dom"/>
</dbReference>
<dbReference type="InterPro" id="IPR027450">
    <property type="entry name" value="AlkB-like"/>
</dbReference>